<evidence type="ECO:0000313" key="3">
    <source>
        <dbReference type="Proteomes" id="UP001302126"/>
    </source>
</evidence>
<gene>
    <name evidence="2" type="ORF">QBC35DRAFT_390524</name>
</gene>
<keyword evidence="3" id="KW-1185">Reference proteome</keyword>
<sequence>MTSLIVTLPYNYCTPCTDMLQRWSEPKPWGSHGEYYYGGSYPTSPESFLGVGRDERPAKWLWHISDLRSKAATCRCCNFILQSLNASPWMGYGEEDFVGLKPQLVGTKLSADGKLATPKERDDVERQFAWGNRPRNPPSLYDRYYRPMLRLYNKNRDMKDQKHRSHIAGDFTFILPLAESEDTSTRNPMLDLQTFHGRKVPAQVDFLLIQQWLRTCETRHSTAVKDASSPYIYRAERADRRNRCVPRPRRKVSNFRLIDVEGRCVVPAWDHTRYAALSYVWGHAKRLLLTSGNLEELLRPGALSPERDEVPRTFKDAIFVAERLGIPFLWIDALCVLQDDEEQLVEHMNIMDSIYSAAILTIVSDADSADSGIPGVSIPRGPPQATLRHGNKSYISSRRTFGKALSDSCWESRAWCLQEKVFSCRLLVFSATQAFYHCAEATFFEDTIMETRENNHSSVFIAERSSPAHKGRPQPGHTAYDAHQNLFGRNFWSLTEVYTQRQLSFESDCIRAFSGILASLEPEYGLAHWGIPEYYFSCGIAWKQTRHEVPLRRPEFPSWSWAGWRGNTGSRIQFGNVLTTNSDIWNIDWHYYKLDSETGLYELRPMNRSYHKSWQAKNPAFLRRPKHEAGAKREPLPELFDLPVHQNTDIEADEDSMLADSASFLSNQQPAGDWQAQQKVFQARGRYYQAQGERGYGWIISGHPGEEDYVPQEMPPFTHDPTRMPPLSQIIRFFTSCATLAIGSEPNDENYQVWNAFRYQDDDRHFYGLYSTSGNPPPCLGHIQLDPTWEGIGKEHEFIYVSPSYWPPTDSGGWTSTIIWIMLLEDVGGAPGVKRRVQLTGPINIENWRLAQPVWKCITLA</sequence>
<dbReference type="EMBL" id="MU864466">
    <property type="protein sequence ID" value="KAK4184986.1"/>
    <property type="molecule type" value="Genomic_DNA"/>
</dbReference>
<proteinExistence type="predicted"/>
<dbReference type="Pfam" id="PF06985">
    <property type="entry name" value="HET"/>
    <property type="match status" value="1"/>
</dbReference>
<comment type="caution">
    <text evidence="2">The sequence shown here is derived from an EMBL/GenBank/DDBJ whole genome shotgun (WGS) entry which is preliminary data.</text>
</comment>
<reference evidence="2" key="1">
    <citation type="journal article" date="2023" name="Mol. Phylogenet. Evol.">
        <title>Genome-scale phylogeny and comparative genomics of the fungal order Sordariales.</title>
        <authorList>
            <person name="Hensen N."/>
            <person name="Bonometti L."/>
            <person name="Westerberg I."/>
            <person name="Brannstrom I.O."/>
            <person name="Guillou S."/>
            <person name="Cros-Aarteil S."/>
            <person name="Calhoun S."/>
            <person name="Haridas S."/>
            <person name="Kuo A."/>
            <person name="Mondo S."/>
            <person name="Pangilinan J."/>
            <person name="Riley R."/>
            <person name="LaButti K."/>
            <person name="Andreopoulos B."/>
            <person name="Lipzen A."/>
            <person name="Chen C."/>
            <person name="Yan M."/>
            <person name="Daum C."/>
            <person name="Ng V."/>
            <person name="Clum A."/>
            <person name="Steindorff A."/>
            <person name="Ohm R.A."/>
            <person name="Martin F."/>
            <person name="Silar P."/>
            <person name="Natvig D.O."/>
            <person name="Lalanne C."/>
            <person name="Gautier V."/>
            <person name="Ament-Velasquez S.L."/>
            <person name="Kruys A."/>
            <person name="Hutchinson M.I."/>
            <person name="Powell A.J."/>
            <person name="Barry K."/>
            <person name="Miller A.N."/>
            <person name="Grigoriev I.V."/>
            <person name="Debuchy R."/>
            <person name="Gladieux P."/>
            <person name="Hiltunen Thoren M."/>
            <person name="Johannesson H."/>
        </authorList>
    </citation>
    <scope>NUCLEOTIDE SEQUENCE</scope>
    <source>
        <strain evidence="2">PSN309</strain>
    </source>
</reference>
<protein>
    <submittedName>
        <fullName evidence="2">Heterokaryon incompatibility protein-domain-containing protein</fullName>
    </submittedName>
</protein>
<accession>A0AAN7ADY1</accession>
<name>A0AAN7ADY1_9PEZI</name>
<organism evidence="2 3">
    <name type="scientific">Podospora australis</name>
    <dbReference type="NCBI Taxonomy" id="1536484"/>
    <lineage>
        <taxon>Eukaryota</taxon>
        <taxon>Fungi</taxon>
        <taxon>Dikarya</taxon>
        <taxon>Ascomycota</taxon>
        <taxon>Pezizomycotina</taxon>
        <taxon>Sordariomycetes</taxon>
        <taxon>Sordariomycetidae</taxon>
        <taxon>Sordariales</taxon>
        <taxon>Podosporaceae</taxon>
        <taxon>Podospora</taxon>
    </lineage>
</organism>
<evidence type="ECO:0000259" key="1">
    <source>
        <dbReference type="Pfam" id="PF06985"/>
    </source>
</evidence>
<dbReference type="PANTHER" id="PTHR33112">
    <property type="entry name" value="DOMAIN PROTEIN, PUTATIVE-RELATED"/>
    <property type="match status" value="1"/>
</dbReference>
<dbReference type="Proteomes" id="UP001302126">
    <property type="component" value="Unassembled WGS sequence"/>
</dbReference>
<dbReference type="PANTHER" id="PTHR33112:SF12">
    <property type="entry name" value="HETEROKARYON INCOMPATIBILITY DOMAIN-CONTAINING PROTEIN"/>
    <property type="match status" value="1"/>
</dbReference>
<dbReference type="AlphaFoldDB" id="A0AAN7ADY1"/>
<evidence type="ECO:0000313" key="2">
    <source>
        <dbReference type="EMBL" id="KAK4184986.1"/>
    </source>
</evidence>
<feature type="domain" description="Heterokaryon incompatibility" evidence="1">
    <location>
        <begin position="274"/>
        <end position="419"/>
    </location>
</feature>
<dbReference type="InterPro" id="IPR010730">
    <property type="entry name" value="HET"/>
</dbReference>
<reference evidence="2" key="2">
    <citation type="submission" date="2023-05" db="EMBL/GenBank/DDBJ databases">
        <authorList>
            <consortium name="Lawrence Berkeley National Laboratory"/>
            <person name="Steindorff A."/>
            <person name="Hensen N."/>
            <person name="Bonometti L."/>
            <person name="Westerberg I."/>
            <person name="Brannstrom I.O."/>
            <person name="Guillou S."/>
            <person name="Cros-Aarteil S."/>
            <person name="Calhoun S."/>
            <person name="Haridas S."/>
            <person name="Kuo A."/>
            <person name="Mondo S."/>
            <person name="Pangilinan J."/>
            <person name="Riley R."/>
            <person name="Labutti K."/>
            <person name="Andreopoulos B."/>
            <person name="Lipzen A."/>
            <person name="Chen C."/>
            <person name="Yanf M."/>
            <person name="Daum C."/>
            <person name="Ng V."/>
            <person name="Clum A."/>
            <person name="Ohm R."/>
            <person name="Martin F."/>
            <person name="Silar P."/>
            <person name="Natvig D."/>
            <person name="Lalanne C."/>
            <person name="Gautier V."/>
            <person name="Ament-Velasquez S.L."/>
            <person name="Kruys A."/>
            <person name="Hutchinson M.I."/>
            <person name="Powell A.J."/>
            <person name="Barry K."/>
            <person name="Miller A.N."/>
            <person name="Grigoriev I.V."/>
            <person name="Debuchy R."/>
            <person name="Gladieux P."/>
            <person name="Thoren M.H."/>
            <person name="Johannesson H."/>
        </authorList>
    </citation>
    <scope>NUCLEOTIDE SEQUENCE</scope>
    <source>
        <strain evidence="2">PSN309</strain>
    </source>
</reference>